<keyword evidence="11" id="KW-0472">Membrane</keyword>
<evidence type="ECO:0000256" key="10">
    <source>
        <dbReference type="SAM" id="MobiDB-lite"/>
    </source>
</evidence>
<organism evidence="14 15">
    <name type="scientific">Thiocapsa marina 5811</name>
    <dbReference type="NCBI Taxonomy" id="768671"/>
    <lineage>
        <taxon>Bacteria</taxon>
        <taxon>Pseudomonadati</taxon>
        <taxon>Pseudomonadota</taxon>
        <taxon>Gammaproteobacteria</taxon>
        <taxon>Chromatiales</taxon>
        <taxon>Chromatiaceae</taxon>
        <taxon>Thiocapsa</taxon>
    </lineage>
</organism>
<sequence length="518" mass="55878">MTPLVASYRVRVPLALSMTAVMTATSMALALGLQTLHNLREDQGRDALQLGHAMAGLLVSALRQDDVWLAYSLLRGPDGADSQITWVLADARGRVFASNRPLRYRLDQPLAHTLPAADATSATASESAPDGGPETGAAARPANRPDTGSAVNSASGPGSSVSATADLGAQVLALQDDAAIRRLVHLPLDSEGTRVGDLFAVLSDRPFLARFYEILLGGVLVTSAVLALLLPFGWLWGRRMVTPLVRLAECMRRVEREDLRSLECPVPTGDDEIGQLGQRFAAMLGALSEQAALERRVLQSERLAAVGRVAAGVAHEINNPLGGMLMAIDTYRGRRAGDAGTDRLLDLLDRGLQQIQETISALLVEARADHRTLKTSDFEDVRTLVEPQLTRRGTTLTWSIRLQTASSLPATPVRQLLLNLVLNAINAAGETGSAAVRIDTTVDQLLIRVENRGRPLPPERLEHLFEPFAAPRGQTPGLGLWVCYQIVSQLHGRIEVAAQDDRTRVDVQLPLHPDTTDD</sequence>
<dbReference type="STRING" id="768671.ThimaDRAFT_3703"/>
<dbReference type="InterPro" id="IPR005467">
    <property type="entry name" value="His_kinase_dom"/>
</dbReference>
<dbReference type="InterPro" id="IPR003660">
    <property type="entry name" value="HAMP_dom"/>
</dbReference>
<evidence type="ECO:0000256" key="5">
    <source>
        <dbReference type="ARBA" id="ARBA00022679"/>
    </source>
</evidence>
<dbReference type="SUPFAM" id="SSF55874">
    <property type="entry name" value="ATPase domain of HSP90 chaperone/DNA topoisomerase II/histidine kinase"/>
    <property type="match status" value="1"/>
</dbReference>
<name>F9UFK0_9GAMM</name>
<keyword evidence="4" id="KW-0597">Phosphoprotein</keyword>
<dbReference type="GO" id="GO:0005524">
    <property type="term" value="F:ATP binding"/>
    <property type="evidence" value="ECO:0007669"/>
    <property type="project" value="UniProtKB-KW"/>
</dbReference>
<evidence type="ECO:0000256" key="2">
    <source>
        <dbReference type="ARBA" id="ARBA00004370"/>
    </source>
</evidence>
<keyword evidence="5" id="KW-0808">Transferase</keyword>
<evidence type="ECO:0000259" key="13">
    <source>
        <dbReference type="PROSITE" id="PS50885"/>
    </source>
</evidence>
<dbReference type="SUPFAM" id="SSF47384">
    <property type="entry name" value="Homodimeric domain of signal transducing histidine kinase"/>
    <property type="match status" value="1"/>
</dbReference>
<dbReference type="CDD" id="cd06225">
    <property type="entry name" value="HAMP"/>
    <property type="match status" value="1"/>
</dbReference>
<reference evidence="14 15" key="1">
    <citation type="submission" date="2011-06" db="EMBL/GenBank/DDBJ databases">
        <title>The draft genome of Thiocapsa marina 5811.</title>
        <authorList>
            <consortium name="US DOE Joint Genome Institute (JGI-PGF)"/>
            <person name="Lucas S."/>
            <person name="Han J."/>
            <person name="Cheng J.-F."/>
            <person name="Goodwin L."/>
            <person name="Pitluck S."/>
            <person name="Peters L."/>
            <person name="Land M.L."/>
            <person name="Hauser L."/>
            <person name="Vogl K."/>
            <person name="Liu Z."/>
            <person name="Imhoff J."/>
            <person name="Thiel V."/>
            <person name="Frigaard N.-U."/>
            <person name="Bryant D."/>
            <person name="Woyke T.J."/>
        </authorList>
    </citation>
    <scope>NUCLEOTIDE SEQUENCE [LARGE SCALE GENOMIC DNA]</scope>
    <source>
        <strain evidence="14 15">5811</strain>
    </source>
</reference>
<dbReference type="Pfam" id="PF02518">
    <property type="entry name" value="HATPase_c"/>
    <property type="match status" value="1"/>
</dbReference>
<dbReference type="PANTHER" id="PTHR43065:SF10">
    <property type="entry name" value="PEROXIDE STRESS-ACTIVATED HISTIDINE KINASE MAK3"/>
    <property type="match status" value="1"/>
</dbReference>
<dbReference type="PATRIC" id="fig|768671.3.peg.3912"/>
<keyword evidence="7 14" id="KW-0418">Kinase</keyword>
<feature type="compositionally biased region" description="Low complexity" evidence="10">
    <location>
        <begin position="117"/>
        <end position="130"/>
    </location>
</feature>
<dbReference type="InterPro" id="IPR036890">
    <property type="entry name" value="HATPase_C_sf"/>
</dbReference>
<evidence type="ECO:0000256" key="11">
    <source>
        <dbReference type="SAM" id="Phobius"/>
    </source>
</evidence>
<accession>F9UFK0</accession>
<feature type="transmembrane region" description="Helical" evidence="11">
    <location>
        <begin position="12"/>
        <end position="33"/>
    </location>
</feature>
<dbReference type="EC" id="2.7.13.3" evidence="3"/>
<dbReference type="SMART" id="SM00388">
    <property type="entry name" value="HisKA"/>
    <property type="match status" value="1"/>
</dbReference>
<dbReference type="SUPFAM" id="SSF158472">
    <property type="entry name" value="HAMP domain-like"/>
    <property type="match status" value="1"/>
</dbReference>
<evidence type="ECO:0000313" key="14">
    <source>
        <dbReference type="EMBL" id="EGV16874.1"/>
    </source>
</evidence>
<dbReference type="AlphaFoldDB" id="F9UFK0"/>
<dbReference type="InterPro" id="IPR003594">
    <property type="entry name" value="HATPase_dom"/>
</dbReference>
<evidence type="ECO:0000256" key="7">
    <source>
        <dbReference type="ARBA" id="ARBA00022777"/>
    </source>
</evidence>
<keyword evidence="11" id="KW-1133">Transmembrane helix</keyword>
<evidence type="ECO:0000259" key="12">
    <source>
        <dbReference type="PROSITE" id="PS50109"/>
    </source>
</evidence>
<dbReference type="Pfam" id="PF00512">
    <property type="entry name" value="HisKA"/>
    <property type="match status" value="1"/>
</dbReference>
<evidence type="ECO:0000256" key="9">
    <source>
        <dbReference type="ARBA" id="ARBA00023012"/>
    </source>
</evidence>
<keyword evidence="15" id="KW-1185">Reference proteome</keyword>
<dbReference type="Gene3D" id="1.10.287.130">
    <property type="match status" value="1"/>
</dbReference>
<evidence type="ECO:0000256" key="1">
    <source>
        <dbReference type="ARBA" id="ARBA00000085"/>
    </source>
</evidence>
<dbReference type="CDD" id="cd00082">
    <property type="entry name" value="HisKA"/>
    <property type="match status" value="1"/>
</dbReference>
<evidence type="ECO:0000256" key="3">
    <source>
        <dbReference type="ARBA" id="ARBA00012438"/>
    </source>
</evidence>
<evidence type="ECO:0000256" key="6">
    <source>
        <dbReference type="ARBA" id="ARBA00022741"/>
    </source>
</evidence>
<dbReference type="GO" id="GO:0000155">
    <property type="term" value="F:phosphorelay sensor kinase activity"/>
    <property type="evidence" value="ECO:0007669"/>
    <property type="project" value="InterPro"/>
</dbReference>
<gene>
    <name evidence="14" type="ORF">ThimaDRAFT_3703</name>
</gene>
<dbReference type="eggNOG" id="COG4191">
    <property type="taxonomic scope" value="Bacteria"/>
</dbReference>
<dbReference type="SMART" id="SM00304">
    <property type="entry name" value="HAMP"/>
    <property type="match status" value="1"/>
</dbReference>
<evidence type="ECO:0000256" key="8">
    <source>
        <dbReference type="ARBA" id="ARBA00022840"/>
    </source>
</evidence>
<comment type="subcellular location">
    <subcellularLocation>
        <location evidence="2">Membrane</location>
    </subcellularLocation>
</comment>
<dbReference type="PANTHER" id="PTHR43065">
    <property type="entry name" value="SENSOR HISTIDINE KINASE"/>
    <property type="match status" value="1"/>
</dbReference>
<proteinExistence type="predicted"/>
<evidence type="ECO:0000256" key="4">
    <source>
        <dbReference type="ARBA" id="ARBA00022553"/>
    </source>
</evidence>
<protein>
    <recommendedName>
        <fullName evidence="3">histidine kinase</fullName>
        <ecNumber evidence="3">2.7.13.3</ecNumber>
    </recommendedName>
</protein>
<feature type="domain" description="Histidine kinase" evidence="12">
    <location>
        <begin position="312"/>
        <end position="513"/>
    </location>
</feature>
<dbReference type="Gene3D" id="3.30.565.10">
    <property type="entry name" value="Histidine kinase-like ATPase, C-terminal domain"/>
    <property type="match status" value="1"/>
</dbReference>
<keyword evidence="8" id="KW-0067">ATP-binding</keyword>
<feature type="domain" description="HAMP" evidence="13">
    <location>
        <begin position="238"/>
        <end position="292"/>
    </location>
</feature>
<dbReference type="Proteomes" id="UP000005459">
    <property type="component" value="Unassembled WGS sequence"/>
</dbReference>
<dbReference type="PROSITE" id="PS50109">
    <property type="entry name" value="HIS_KIN"/>
    <property type="match status" value="1"/>
</dbReference>
<dbReference type="InterPro" id="IPR036097">
    <property type="entry name" value="HisK_dim/P_sf"/>
</dbReference>
<dbReference type="EMBL" id="AFWV01000013">
    <property type="protein sequence ID" value="EGV16874.1"/>
    <property type="molecule type" value="Genomic_DNA"/>
</dbReference>
<dbReference type="GO" id="GO:0016020">
    <property type="term" value="C:membrane"/>
    <property type="evidence" value="ECO:0007669"/>
    <property type="project" value="UniProtKB-SubCell"/>
</dbReference>
<evidence type="ECO:0000313" key="15">
    <source>
        <dbReference type="Proteomes" id="UP000005459"/>
    </source>
</evidence>
<dbReference type="Gene3D" id="6.10.340.10">
    <property type="match status" value="1"/>
</dbReference>
<comment type="catalytic activity">
    <reaction evidence="1">
        <text>ATP + protein L-histidine = ADP + protein N-phospho-L-histidine.</text>
        <dbReference type="EC" id="2.7.13.3"/>
    </reaction>
</comment>
<dbReference type="SMART" id="SM00387">
    <property type="entry name" value="HATPase_c"/>
    <property type="match status" value="1"/>
</dbReference>
<keyword evidence="9" id="KW-0902">Two-component regulatory system</keyword>
<keyword evidence="11" id="KW-0812">Transmembrane</keyword>
<dbReference type="Pfam" id="PF00672">
    <property type="entry name" value="HAMP"/>
    <property type="match status" value="1"/>
</dbReference>
<dbReference type="InterPro" id="IPR003661">
    <property type="entry name" value="HisK_dim/P_dom"/>
</dbReference>
<feature type="transmembrane region" description="Helical" evidence="11">
    <location>
        <begin position="214"/>
        <end position="236"/>
    </location>
</feature>
<dbReference type="PROSITE" id="PS50885">
    <property type="entry name" value="HAMP"/>
    <property type="match status" value="1"/>
</dbReference>
<feature type="region of interest" description="Disordered" evidence="10">
    <location>
        <begin position="117"/>
        <end position="157"/>
    </location>
</feature>
<keyword evidence="6" id="KW-0547">Nucleotide-binding</keyword>